<dbReference type="SUPFAM" id="SSF53613">
    <property type="entry name" value="Ribokinase-like"/>
    <property type="match status" value="1"/>
</dbReference>
<dbReference type="InterPro" id="IPR029056">
    <property type="entry name" value="Ribokinase-like"/>
</dbReference>
<reference evidence="2 3" key="1">
    <citation type="submission" date="2009-12" db="EMBL/GenBank/DDBJ databases">
        <title>Genome Sequence of Lactobacillus gasseri 224-1.</title>
        <authorList>
            <person name="Durkin A.S."/>
            <person name="Madupu R."/>
            <person name="Torralba M."/>
            <person name="Methe B."/>
            <person name="Sutton G."/>
            <person name="Strausberg R.L."/>
            <person name="Nelson K.E."/>
        </authorList>
    </citation>
    <scope>NUCLEOTIDE SEQUENCE [LARGE SCALE GENOMIC DNA]</scope>
    <source>
        <strain evidence="2 3">224-1</strain>
    </source>
</reference>
<feature type="domain" description="Carbohydrate kinase PfkB" evidence="1">
    <location>
        <begin position="9"/>
        <end position="72"/>
    </location>
</feature>
<accession>D1YLT9</accession>
<organism evidence="2 3">
    <name type="scientific">Lactobacillus gasseri 224-1</name>
    <dbReference type="NCBI Taxonomy" id="679196"/>
    <lineage>
        <taxon>Bacteria</taxon>
        <taxon>Bacillati</taxon>
        <taxon>Bacillota</taxon>
        <taxon>Bacilli</taxon>
        <taxon>Lactobacillales</taxon>
        <taxon>Lactobacillaceae</taxon>
        <taxon>Lactobacillus</taxon>
    </lineage>
</organism>
<dbReference type="Gene3D" id="3.40.1190.20">
    <property type="match status" value="1"/>
</dbReference>
<evidence type="ECO:0000313" key="3">
    <source>
        <dbReference type="Proteomes" id="UP000003684"/>
    </source>
</evidence>
<evidence type="ECO:0000313" key="2">
    <source>
        <dbReference type="EMBL" id="EFB61647.1"/>
    </source>
</evidence>
<dbReference type="PANTHER" id="PTHR46566:SF1">
    <property type="entry name" value="1-PHOSPHOFRUCTOKINASE"/>
    <property type="match status" value="1"/>
</dbReference>
<protein>
    <recommendedName>
        <fullName evidence="1">Carbohydrate kinase PfkB domain-containing protein</fullName>
    </recommendedName>
</protein>
<dbReference type="GO" id="GO:0005829">
    <property type="term" value="C:cytosol"/>
    <property type="evidence" value="ECO:0007669"/>
    <property type="project" value="TreeGrafter"/>
</dbReference>
<proteinExistence type="predicted"/>
<comment type="caution">
    <text evidence="2">The sequence shown here is derived from an EMBL/GenBank/DDBJ whole genome shotgun (WGS) entry which is preliminary data.</text>
</comment>
<dbReference type="AlphaFoldDB" id="D1YLT9"/>
<sequence>MIYTVTVNPALDYVMQLKKVDAGSVNRSNDCQFLAGGKGINVSQILNQLDVDNTAWGFVGGFTGKELVRQLNVKKSKVIL</sequence>
<dbReference type="GO" id="GO:0008443">
    <property type="term" value="F:phosphofructokinase activity"/>
    <property type="evidence" value="ECO:0007669"/>
    <property type="project" value="TreeGrafter"/>
</dbReference>
<dbReference type="EMBL" id="ADFT01000035">
    <property type="protein sequence ID" value="EFB61647.1"/>
    <property type="molecule type" value="Genomic_DNA"/>
</dbReference>
<dbReference type="Pfam" id="PF00294">
    <property type="entry name" value="PfkB"/>
    <property type="match status" value="1"/>
</dbReference>
<name>D1YLT9_LACGS</name>
<dbReference type="PANTHER" id="PTHR46566">
    <property type="entry name" value="1-PHOSPHOFRUCTOKINASE-RELATED"/>
    <property type="match status" value="1"/>
</dbReference>
<gene>
    <name evidence="2" type="ORF">HMPREF9209_2308</name>
</gene>
<dbReference type="Proteomes" id="UP000003684">
    <property type="component" value="Unassembled WGS sequence"/>
</dbReference>
<dbReference type="InterPro" id="IPR011611">
    <property type="entry name" value="PfkB_dom"/>
</dbReference>
<evidence type="ECO:0000259" key="1">
    <source>
        <dbReference type="Pfam" id="PF00294"/>
    </source>
</evidence>